<evidence type="ECO:0000313" key="2">
    <source>
        <dbReference type="EMBL" id="MFD1177311.1"/>
    </source>
</evidence>
<evidence type="ECO:0000256" key="1">
    <source>
        <dbReference type="SAM" id="Phobius"/>
    </source>
</evidence>
<accession>A0ABW3RZL7</accession>
<gene>
    <name evidence="2" type="ORF">ACFQ3W_13520</name>
</gene>
<dbReference type="Proteomes" id="UP001597262">
    <property type="component" value="Unassembled WGS sequence"/>
</dbReference>
<keyword evidence="1" id="KW-0812">Transmembrane</keyword>
<comment type="caution">
    <text evidence="2">The sequence shown here is derived from an EMBL/GenBank/DDBJ whole genome shotgun (WGS) entry which is preliminary data.</text>
</comment>
<keyword evidence="1" id="KW-0472">Membrane</keyword>
<reference evidence="3" key="1">
    <citation type="journal article" date="2019" name="Int. J. Syst. Evol. Microbiol.">
        <title>The Global Catalogue of Microorganisms (GCM) 10K type strain sequencing project: providing services to taxonomists for standard genome sequencing and annotation.</title>
        <authorList>
            <consortium name="The Broad Institute Genomics Platform"/>
            <consortium name="The Broad Institute Genome Sequencing Center for Infectious Disease"/>
            <person name="Wu L."/>
            <person name="Ma J."/>
        </authorList>
    </citation>
    <scope>NUCLEOTIDE SEQUENCE [LARGE SCALE GENOMIC DNA]</scope>
    <source>
        <strain evidence="3">CCUG 59189</strain>
    </source>
</reference>
<protein>
    <submittedName>
        <fullName evidence="2">Uncharacterized protein</fullName>
    </submittedName>
</protein>
<keyword evidence="1" id="KW-1133">Transmembrane helix</keyword>
<evidence type="ECO:0000313" key="3">
    <source>
        <dbReference type="Proteomes" id="UP001597262"/>
    </source>
</evidence>
<name>A0ABW3RZL7_9BACL</name>
<sequence length="61" mass="7048">MLALKLIPKPVIEASRAKAEEIRRNGKPKNWVTGAIFILIWVLLAIWAGEVMLRMLWYDRG</sequence>
<keyword evidence="3" id="KW-1185">Reference proteome</keyword>
<feature type="transmembrane region" description="Helical" evidence="1">
    <location>
        <begin position="31"/>
        <end position="49"/>
    </location>
</feature>
<dbReference type="EMBL" id="JBHTLM010000008">
    <property type="protein sequence ID" value="MFD1177311.1"/>
    <property type="molecule type" value="Genomic_DNA"/>
</dbReference>
<proteinExistence type="predicted"/>
<organism evidence="2 3">
    <name type="scientific">Paenibacillus puldeungensis</name>
    <dbReference type="NCBI Taxonomy" id="696536"/>
    <lineage>
        <taxon>Bacteria</taxon>
        <taxon>Bacillati</taxon>
        <taxon>Bacillota</taxon>
        <taxon>Bacilli</taxon>
        <taxon>Bacillales</taxon>
        <taxon>Paenibacillaceae</taxon>
        <taxon>Paenibacillus</taxon>
    </lineage>
</organism>